<feature type="region of interest" description="Disordered" evidence="8">
    <location>
        <begin position="367"/>
        <end position="443"/>
    </location>
</feature>
<dbReference type="GO" id="GO:0016740">
    <property type="term" value="F:transferase activity"/>
    <property type="evidence" value="ECO:0007669"/>
    <property type="project" value="UniProtKB-KW"/>
</dbReference>
<accession>U4L780</accession>
<evidence type="ECO:0000256" key="2">
    <source>
        <dbReference type="ARBA" id="ARBA00022679"/>
    </source>
</evidence>
<dbReference type="InterPro" id="IPR002867">
    <property type="entry name" value="IBR_dom"/>
</dbReference>
<gene>
    <name evidence="10" type="ORF">PCON_11929</name>
</gene>
<evidence type="ECO:0000259" key="9">
    <source>
        <dbReference type="PROSITE" id="PS51873"/>
    </source>
</evidence>
<dbReference type="Pfam" id="PF26200">
    <property type="entry name" value="Rcat_RNF216"/>
    <property type="match status" value="1"/>
</dbReference>
<keyword evidence="4" id="KW-0677">Repeat</keyword>
<evidence type="ECO:0000256" key="5">
    <source>
        <dbReference type="ARBA" id="ARBA00022771"/>
    </source>
</evidence>
<proteinExistence type="predicted"/>
<feature type="region of interest" description="Disordered" evidence="8">
    <location>
        <begin position="536"/>
        <end position="618"/>
    </location>
</feature>
<dbReference type="STRING" id="1076935.U4L780"/>
<evidence type="ECO:0000256" key="6">
    <source>
        <dbReference type="ARBA" id="ARBA00022786"/>
    </source>
</evidence>
<comment type="pathway">
    <text evidence="1">Protein modification; protein ubiquitination.</text>
</comment>
<keyword evidence="6" id="KW-0833">Ubl conjugation pathway</keyword>
<dbReference type="Gene3D" id="1.20.120.1750">
    <property type="match status" value="1"/>
</dbReference>
<evidence type="ECO:0000313" key="11">
    <source>
        <dbReference type="Proteomes" id="UP000018144"/>
    </source>
</evidence>
<dbReference type="InterPro" id="IPR051628">
    <property type="entry name" value="LUBAC_E3_Ligases"/>
</dbReference>
<feature type="domain" description="RING-type" evidence="9">
    <location>
        <begin position="223"/>
        <end position="527"/>
    </location>
</feature>
<evidence type="ECO:0000313" key="10">
    <source>
        <dbReference type="EMBL" id="CCX12335.1"/>
    </source>
</evidence>
<evidence type="ECO:0000256" key="1">
    <source>
        <dbReference type="ARBA" id="ARBA00004906"/>
    </source>
</evidence>
<evidence type="ECO:0000256" key="4">
    <source>
        <dbReference type="ARBA" id="ARBA00022737"/>
    </source>
</evidence>
<dbReference type="EMBL" id="HF935699">
    <property type="protein sequence ID" value="CCX12335.1"/>
    <property type="molecule type" value="Genomic_DNA"/>
</dbReference>
<feature type="compositionally biased region" description="Low complexity" evidence="8">
    <location>
        <begin position="380"/>
        <end position="413"/>
    </location>
</feature>
<feature type="region of interest" description="Disordered" evidence="8">
    <location>
        <begin position="1"/>
        <end position="47"/>
    </location>
</feature>
<keyword evidence="7" id="KW-0862">Zinc</keyword>
<dbReference type="SMART" id="SM00647">
    <property type="entry name" value="IBR"/>
    <property type="match status" value="2"/>
</dbReference>
<dbReference type="GO" id="GO:0008270">
    <property type="term" value="F:zinc ion binding"/>
    <property type="evidence" value="ECO:0007669"/>
    <property type="project" value="UniProtKB-KW"/>
</dbReference>
<dbReference type="OrthoDB" id="1431934at2759"/>
<dbReference type="PANTHER" id="PTHR22770">
    <property type="entry name" value="UBIQUITIN CONJUGATING ENZYME 7 INTERACTING PROTEIN-RELATED"/>
    <property type="match status" value="1"/>
</dbReference>
<dbReference type="AlphaFoldDB" id="U4L780"/>
<dbReference type="PROSITE" id="PS51873">
    <property type="entry name" value="TRIAD"/>
    <property type="match status" value="1"/>
</dbReference>
<feature type="compositionally biased region" description="Acidic residues" evidence="8">
    <location>
        <begin position="27"/>
        <end position="43"/>
    </location>
</feature>
<feature type="compositionally biased region" description="Basic and acidic residues" evidence="8">
    <location>
        <begin position="536"/>
        <end position="561"/>
    </location>
</feature>
<reference evidence="10 11" key="1">
    <citation type="journal article" date="2013" name="PLoS Genet.">
        <title>The genome and development-dependent transcriptomes of Pyronema confluens: a window into fungal evolution.</title>
        <authorList>
            <person name="Traeger S."/>
            <person name="Altegoer F."/>
            <person name="Freitag M."/>
            <person name="Gabaldon T."/>
            <person name="Kempken F."/>
            <person name="Kumar A."/>
            <person name="Marcet-Houben M."/>
            <person name="Poggeler S."/>
            <person name="Stajich J.E."/>
            <person name="Nowrousian M."/>
        </authorList>
    </citation>
    <scope>NUCLEOTIDE SEQUENCE [LARGE SCALE GENOMIC DNA]</scope>
    <source>
        <strain evidence="11">CBS 100304</strain>
        <tissue evidence="10">Vegetative mycelium</tissue>
    </source>
</reference>
<organism evidence="10 11">
    <name type="scientific">Pyronema omphalodes (strain CBS 100304)</name>
    <name type="common">Pyronema confluens</name>
    <dbReference type="NCBI Taxonomy" id="1076935"/>
    <lineage>
        <taxon>Eukaryota</taxon>
        <taxon>Fungi</taxon>
        <taxon>Dikarya</taxon>
        <taxon>Ascomycota</taxon>
        <taxon>Pezizomycotina</taxon>
        <taxon>Pezizomycetes</taxon>
        <taxon>Pezizales</taxon>
        <taxon>Pyronemataceae</taxon>
        <taxon>Pyronema</taxon>
    </lineage>
</organism>
<keyword evidence="2" id="KW-0808">Transferase</keyword>
<evidence type="ECO:0000256" key="8">
    <source>
        <dbReference type="SAM" id="MobiDB-lite"/>
    </source>
</evidence>
<name>U4L780_PYROM</name>
<sequence>MAQRVAATDATRDRAVASLLGGGYPSSEEEETESEEEEEEEVDDGKIPCLGPCNGRHPPSNIVRCEVGHTFCFEDARAYVASQLGKGVPVLKCMHPSCDKIFPGTEVLKFIDLNIFKGVPKDRLEIMIDRVGVKDLVEICPVCISVIICRPLKPGERGEIVCTNPTCEFPVRAENDQSKWDYGNSEHSGDGWLTDQSTGGRKSCRKCKKLVHEPKTCEEAHRESLECEHCYKLYPPAEIVRCENGHPFCLDAARDLLNSQLGKGAPVLNCLHPGCDKIFPGKEVLKFIDLNIFKGVPKKTLEIMIGRVGLTGLVEICPNCTTVVNTGSIEENPILNCTNPDCKKSYCRKCQKIPHGALTCEEAAAELGGGSTSTDGQAPDTSGPSTSTGGDGSSNDSSSSTGGLGPSTESSTGPFTGGDPSSEDPSDIDVANPAPSTTEPNYRDAIRISIENEITAAVEREKARRQFEDILTAAILRHCKNCQTPLRKKKGCNLMTCPVCRKSQCYVCGETITSEDHYSSGSCSGKKYDPGCECDHDEAPETKPAPSEKPKPTPAPTEEKPPGPTPDELAQTPEDPIKFVEAPGDINAAPKPTPAPIDTSAKPTYHDDPPSPGGPGWA</sequence>
<dbReference type="eggNOG" id="KOG1812">
    <property type="taxonomic scope" value="Eukaryota"/>
</dbReference>
<keyword evidence="3" id="KW-0479">Metal-binding</keyword>
<dbReference type="InterPro" id="IPR044066">
    <property type="entry name" value="TRIAD_supradom"/>
</dbReference>
<keyword evidence="11" id="KW-1185">Reference proteome</keyword>
<dbReference type="Proteomes" id="UP000018144">
    <property type="component" value="Unassembled WGS sequence"/>
</dbReference>
<dbReference type="SUPFAM" id="SSF57850">
    <property type="entry name" value="RING/U-box"/>
    <property type="match status" value="1"/>
</dbReference>
<protein>
    <submittedName>
        <fullName evidence="10">Similar to E3 ubiquitin-protein ligase RNF216 acc. no. P58283</fullName>
    </submittedName>
</protein>
<evidence type="ECO:0000256" key="3">
    <source>
        <dbReference type="ARBA" id="ARBA00022723"/>
    </source>
</evidence>
<dbReference type="PANTHER" id="PTHR22770:SF47">
    <property type="entry name" value="E3 UBIQUITIN-PROTEIN LIGASE RNF216"/>
    <property type="match status" value="1"/>
</dbReference>
<evidence type="ECO:0000256" key="7">
    <source>
        <dbReference type="ARBA" id="ARBA00022833"/>
    </source>
</evidence>
<keyword evidence="5" id="KW-0863">Zinc-finger</keyword>